<dbReference type="Proteomes" id="UP000241769">
    <property type="component" value="Unassembled WGS sequence"/>
</dbReference>
<dbReference type="InParanoid" id="A0A2P6MTQ0"/>
<dbReference type="EMBL" id="MDYQ01000419">
    <property type="protein sequence ID" value="PRP75078.1"/>
    <property type="molecule type" value="Genomic_DNA"/>
</dbReference>
<dbReference type="AlphaFoldDB" id="A0A2P6MTQ0"/>
<keyword evidence="2" id="KW-1185">Reference proteome</keyword>
<name>A0A2P6MTQ0_9EUKA</name>
<organism evidence="1 2">
    <name type="scientific">Planoprotostelium fungivorum</name>
    <dbReference type="NCBI Taxonomy" id="1890364"/>
    <lineage>
        <taxon>Eukaryota</taxon>
        <taxon>Amoebozoa</taxon>
        <taxon>Evosea</taxon>
        <taxon>Variosea</taxon>
        <taxon>Cavosteliida</taxon>
        <taxon>Cavosteliaceae</taxon>
        <taxon>Planoprotostelium</taxon>
    </lineage>
</organism>
<sequence>MTTYSEPKDKLDDNCLKVAEAKHLMFVASIAHGSLPYEFGMGSWAFSQRRCHKGTFGHISRLRDFHRNAQVCGTCESEGWSDRQKAQV</sequence>
<reference evidence="1 2" key="1">
    <citation type="journal article" date="2018" name="Genome Biol. Evol.">
        <title>Multiple Roots of Fruiting Body Formation in Amoebozoa.</title>
        <authorList>
            <person name="Hillmann F."/>
            <person name="Forbes G."/>
            <person name="Novohradska S."/>
            <person name="Ferling I."/>
            <person name="Riege K."/>
            <person name="Groth M."/>
            <person name="Westermann M."/>
            <person name="Marz M."/>
            <person name="Spaller T."/>
            <person name="Winckler T."/>
            <person name="Schaap P."/>
            <person name="Glockner G."/>
        </authorList>
    </citation>
    <scope>NUCLEOTIDE SEQUENCE [LARGE SCALE GENOMIC DNA]</scope>
    <source>
        <strain evidence="1 2">Jena</strain>
    </source>
</reference>
<protein>
    <submittedName>
        <fullName evidence="1">Uncharacterized protein</fullName>
    </submittedName>
</protein>
<evidence type="ECO:0000313" key="1">
    <source>
        <dbReference type="EMBL" id="PRP75078.1"/>
    </source>
</evidence>
<gene>
    <name evidence="1" type="ORF">PROFUN_03914</name>
</gene>
<accession>A0A2P6MTQ0</accession>
<comment type="caution">
    <text evidence="1">The sequence shown here is derived from an EMBL/GenBank/DDBJ whole genome shotgun (WGS) entry which is preliminary data.</text>
</comment>
<evidence type="ECO:0000313" key="2">
    <source>
        <dbReference type="Proteomes" id="UP000241769"/>
    </source>
</evidence>
<proteinExistence type="predicted"/>